<keyword evidence="6 8" id="KW-1015">Disulfide bond</keyword>
<protein>
    <submittedName>
        <fullName evidence="10">TNF receptor superfamily member 6b</fullName>
    </submittedName>
</protein>
<comment type="caution">
    <text evidence="8">Lacks conserved residue(s) required for the propagation of feature annotation.</text>
</comment>
<keyword evidence="11" id="KW-1185">Reference proteome</keyword>
<keyword evidence="3" id="KW-0053">Apoptosis</keyword>
<evidence type="ECO:0000256" key="3">
    <source>
        <dbReference type="ARBA" id="ARBA00022703"/>
    </source>
</evidence>
<dbReference type="PANTHER" id="PTHR23097">
    <property type="entry name" value="TUMOR NECROSIS FACTOR RECEPTOR SUPERFAMILY MEMBER"/>
    <property type="match status" value="1"/>
</dbReference>
<accession>A0A8C4X717</accession>
<feature type="disulfide bond" evidence="8">
    <location>
        <begin position="71"/>
        <end position="89"/>
    </location>
</feature>
<reference evidence="10" key="3">
    <citation type="submission" date="2025-09" db="UniProtKB">
        <authorList>
            <consortium name="Ensembl"/>
        </authorList>
    </citation>
    <scope>IDENTIFICATION</scope>
</reference>
<dbReference type="Gene3D" id="2.10.50.10">
    <property type="entry name" value="Tumor Necrosis Factor Receptor, subunit A, domain 2"/>
    <property type="match status" value="4"/>
</dbReference>
<evidence type="ECO:0000256" key="2">
    <source>
        <dbReference type="ARBA" id="ARBA00022525"/>
    </source>
</evidence>
<dbReference type="GO" id="GO:0005576">
    <property type="term" value="C:extracellular region"/>
    <property type="evidence" value="ECO:0007669"/>
    <property type="project" value="UniProtKB-SubCell"/>
</dbReference>
<feature type="domain" description="TNFR-Cys" evidence="9">
    <location>
        <begin position="128"/>
        <end position="169"/>
    </location>
</feature>
<feature type="disulfide bond" evidence="8">
    <location>
        <begin position="129"/>
        <end position="144"/>
    </location>
</feature>
<organism evidence="10 11">
    <name type="scientific">Erpetoichthys calabaricus</name>
    <name type="common">Rope fish</name>
    <name type="synonym">Calamoichthys calabaricus</name>
    <dbReference type="NCBI Taxonomy" id="27687"/>
    <lineage>
        <taxon>Eukaryota</taxon>
        <taxon>Metazoa</taxon>
        <taxon>Chordata</taxon>
        <taxon>Craniata</taxon>
        <taxon>Vertebrata</taxon>
        <taxon>Euteleostomi</taxon>
        <taxon>Actinopterygii</taxon>
        <taxon>Polypteriformes</taxon>
        <taxon>Polypteridae</taxon>
        <taxon>Erpetoichthys</taxon>
    </lineage>
</organism>
<reference evidence="10" key="2">
    <citation type="submission" date="2025-08" db="UniProtKB">
        <authorList>
            <consortium name="Ensembl"/>
        </authorList>
    </citation>
    <scope>IDENTIFICATION</scope>
</reference>
<keyword evidence="7" id="KW-0325">Glycoprotein</keyword>
<name>A0A8C4X717_ERPCA</name>
<dbReference type="InterPro" id="IPR001368">
    <property type="entry name" value="TNFR/NGFR_Cys_rich_reg"/>
</dbReference>
<dbReference type="Pfam" id="PF00020">
    <property type="entry name" value="TNFR_c6"/>
    <property type="match status" value="2"/>
</dbReference>
<feature type="disulfide bond" evidence="8">
    <location>
        <begin position="49"/>
        <end position="64"/>
    </location>
</feature>
<evidence type="ECO:0000256" key="1">
    <source>
        <dbReference type="ARBA" id="ARBA00004613"/>
    </source>
</evidence>
<evidence type="ECO:0000256" key="5">
    <source>
        <dbReference type="ARBA" id="ARBA00022737"/>
    </source>
</evidence>
<evidence type="ECO:0000256" key="8">
    <source>
        <dbReference type="PROSITE-ProRule" id="PRU00206"/>
    </source>
</evidence>
<dbReference type="PROSITE" id="PS50050">
    <property type="entry name" value="TNFR_NGFR_2"/>
    <property type="match status" value="2"/>
</dbReference>
<proteinExistence type="predicted"/>
<evidence type="ECO:0000259" key="9">
    <source>
        <dbReference type="PROSITE" id="PS50050"/>
    </source>
</evidence>
<evidence type="ECO:0000256" key="4">
    <source>
        <dbReference type="ARBA" id="ARBA00022729"/>
    </source>
</evidence>
<keyword evidence="2" id="KW-0964">Secreted</keyword>
<dbReference type="SUPFAM" id="SSF57586">
    <property type="entry name" value="TNF receptor-like"/>
    <property type="match status" value="2"/>
</dbReference>
<dbReference type="InterPro" id="IPR052459">
    <property type="entry name" value="TNFRSF_decoy_receptor"/>
</dbReference>
<reference evidence="10" key="1">
    <citation type="submission" date="2021-06" db="EMBL/GenBank/DDBJ databases">
        <authorList>
            <consortium name="Wellcome Sanger Institute Data Sharing"/>
        </authorList>
    </citation>
    <scope>NUCLEOTIDE SEQUENCE [LARGE SCALE GENOMIC DNA]</scope>
</reference>
<keyword evidence="5" id="KW-0677">Repeat</keyword>
<comment type="subcellular location">
    <subcellularLocation>
        <location evidence="1">Secreted</location>
    </subcellularLocation>
</comment>
<evidence type="ECO:0000256" key="6">
    <source>
        <dbReference type="ARBA" id="ARBA00023157"/>
    </source>
</evidence>
<feature type="repeat" description="TNFR-Cys" evidence="8">
    <location>
        <begin position="128"/>
        <end position="169"/>
    </location>
</feature>
<gene>
    <name evidence="10" type="primary">TNFRSF6B</name>
</gene>
<dbReference type="GeneTree" id="ENSGT00940000162635"/>
<evidence type="ECO:0000313" key="10">
    <source>
        <dbReference type="Ensembl" id="ENSECRP00000010241.1"/>
    </source>
</evidence>
<keyword evidence="4" id="KW-0732">Signal</keyword>
<dbReference type="SMART" id="SM00208">
    <property type="entry name" value="TNFR"/>
    <property type="match status" value="4"/>
</dbReference>
<dbReference type="Proteomes" id="UP000694620">
    <property type="component" value="Chromosome 10"/>
</dbReference>
<dbReference type="Ensembl" id="ENSECRT00000010411.1">
    <property type="protein sequence ID" value="ENSECRP00000010241.1"/>
    <property type="gene ID" value="ENSECRG00000006833.1"/>
</dbReference>
<evidence type="ECO:0000313" key="11">
    <source>
        <dbReference type="Proteomes" id="UP000694620"/>
    </source>
</evidence>
<evidence type="ECO:0000256" key="7">
    <source>
        <dbReference type="ARBA" id="ARBA00023180"/>
    </source>
</evidence>
<feature type="repeat" description="TNFR-Cys" evidence="8">
    <location>
        <begin position="48"/>
        <end position="89"/>
    </location>
</feature>
<dbReference type="AlphaFoldDB" id="A0A8C4X717"/>
<dbReference type="GO" id="GO:0006915">
    <property type="term" value="P:apoptotic process"/>
    <property type="evidence" value="ECO:0007669"/>
    <property type="project" value="UniProtKB-KW"/>
</dbReference>
<feature type="domain" description="TNFR-Cys" evidence="9">
    <location>
        <begin position="48"/>
        <end position="89"/>
    </location>
</feature>
<dbReference type="PANTHER" id="PTHR23097:SF116">
    <property type="entry name" value="TUMOR NECROSIS FACTOR RECEPTOR SUPERFAMILY MEMBER 6B"/>
    <property type="match status" value="1"/>
</dbReference>
<sequence>MPAGAHLTPPTYQWTSPENGEVYTCTRCPPGTFTKTHCTRERPTECAACPELHYTQYWNYLSECLYCNVFCTELQVESRHCSPTHNRACQCREGYYWDSELCRAYSKCLAGYGVWRNGTAHHDVTCTPCEEGYFSSEASSTKACQKHRNCSEQGALVVVPGDRYHDTSCTTCWKYQMYNGLIRDSPENQECNDAVISFLLHHSERFLKRKWNRFVTTVRTSIKTNVSFKEHHSEEHTRQLLSSVKENVSTEKFIEVILKILERSRLHQLKKQLEERFLTSKYLNIEKSFQSW</sequence>